<proteinExistence type="inferred from homology"/>
<dbReference type="InterPro" id="IPR036397">
    <property type="entry name" value="RNaseH_sf"/>
</dbReference>
<feature type="domain" description="RNase H type-1" evidence="2">
    <location>
        <begin position="19"/>
        <end position="67"/>
    </location>
</feature>
<dbReference type="PANTHER" id="PTHR23201:SF147">
    <property type="entry name" value="GIBBERELLIN-REGULATED PROTEIN 6-LIKE"/>
    <property type="match status" value="1"/>
</dbReference>
<dbReference type="CDD" id="cd06222">
    <property type="entry name" value="RNase_H_like"/>
    <property type="match status" value="1"/>
</dbReference>
<name>A0AAV7FG31_ARIFI</name>
<comment type="caution">
    <text evidence="3">The sequence shown here is derived from an EMBL/GenBank/DDBJ whole genome shotgun (WGS) entry which is preliminary data.</text>
</comment>
<dbReference type="Pfam" id="PF02704">
    <property type="entry name" value="GASA"/>
    <property type="match status" value="1"/>
</dbReference>
<evidence type="ECO:0000256" key="1">
    <source>
        <dbReference type="ARBA" id="ARBA00010582"/>
    </source>
</evidence>
<keyword evidence="4" id="KW-1185">Reference proteome</keyword>
<evidence type="ECO:0000313" key="3">
    <source>
        <dbReference type="EMBL" id="KAG9458672.1"/>
    </source>
</evidence>
<dbReference type="GO" id="GO:0004523">
    <property type="term" value="F:RNA-DNA hybrid ribonuclease activity"/>
    <property type="evidence" value="ECO:0007669"/>
    <property type="project" value="InterPro"/>
</dbReference>
<evidence type="ECO:0000313" key="4">
    <source>
        <dbReference type="Proteomes" id="UP000825729"/>
    </source>
</evidence>
<dbReference type="SUPFAM" id="SSF53098">
    <property type="entry name" value="Ribonuclease H-like"/>
    <property type="match status" value="1"/>
</dbReference>
<dbReference type="InterPro" id="IPR003854">
    <property type="entry name" value="GASA"/>
</dbReference>
<dbReference type="Gene3D" id="3.30.420.10">
    <property type="entry name" value="Ribonuclease H-like superfamily/Ribonuclease H"/>
    <property type="match status" value="1"/>
</dbReference>
<dbReference type="InterPro" id="IPR012337">
    <property type="entry name" value="RNaseH-like_sf"/>
</dbReference>
<accession>A0AAV7FG31</accession>
<evidence type="ECO:0000259" key="2">
    <source>
        <dbReference type="Pfam" id="PF13456"/>
    </source>
</evidence>
<protein>
    <recommendedName>
        <fullName evidence="2">RNase H type-1 domain-containing protein</fullName>
    </recommendedName>
</protein>
<dbReference type="Pfam" id="PF13456">
    <property type="entry name" value="RVT_3"/>
    <property type="match status" value="1"/>
</dbReference>
<organism evidence="3 4">
    <name type="scientific">Aristolochia fimbriata</name>
    <name type="common">White veined hardy Dutchman's pipe vine</name>
    <dbReference type="NCBI Taxonomy" id="158543"/>
    <lineage>
        <taxon>Eukaryota</taxon>
        <taxon>Viridiplantae</taxon>
        <taxon>Streptophyta</taxon>
        <taxon>Embryophyta</taxon>
        <taxon>Tracheophyta</taxon>
        <taxon>Spermatophyta</taxon>
        <taxon>Magnoliopsida</taxon>
        <taxon>Magnoliidae</taxon>
        <taxon>Piperales</taxon>
        <taxon>Aristolochiaceae</taxon>
        <taxon>Aristolochia</taxon>
    </lineage>
</organism>
<sequence length="300" mass="33188">MEERKPPHLPSQEGWICLNFDGSSIGNPGQAGIGGTFRDHTGNTLLGYSGPIGQSTSNMAEARALSWLLMLLNISSSLTISQCLHQSTEHHDIPSGAWKVNFCHSLIKVARMVLKPPGFGAFHIVKSPSRKLHNLTSHPLTTFLPNLVNGYPLLKVPCPKGQSSDQPNIAHIPRTVNLILVFRVSMKRSLQSLLLLFLLALAAVVAVSEALSEMELETNSASVTDKRHRRRHRHSGFSQAECPGACSYRCSKTRHHKPCMFFCQKCCFKCRCVPPGTYGRKEVCPCYNNWKTKEGSPKCP</sequence>
<dbReference type="InterPro" id="IPR002156">
    <property type="entry name" value="RNaseH_domain"/>
</dbReference>
<dbReference type="AlphaFoldDB" id="A0AAV7FG31"/>
<dbReference type="PANTHER" id="PTHR23201">
    <property type="entry name" value="EXTENSIN, PROLINE-RICH PROTEIN"/>
    <property type="match status" value="1"/>
</dbReference>
<dbReference type="EMBL" id="JAINDJ010000002">
    <property type="protein sequence ID" value="KAG9458672.1"/>
    <property type="molecule type" value="Genomic_DNA"/>
</dbReference>
<comment type="similarity">
    <text evidence="1">Belongs to the GASA family.</text>
</comment>
<dbReference type="InterPro" id="IPR044730">
    <property type="entry name" value="RNase_H-like_dom_plant"/>
</dbReference>
<reference evidence="3 4" key="1">
    <citation type="submission" date="2021-07" db="EMBL/GenBank/DDBJ databases">
        <title>The Aristolochia fimbriata genome: insights into angiosperm evolution, floral development and chemical biosynthesis.</title>
        <authorList>
            <person name="Jiao Y."/>
        </authorList>
    </citation>
    <scope>NUCLEOTIDE SEQUENCE [LARGE SCALE GENOMIC DNA]</scope>
    <source>
        <strain evidence="3">IBCAS-2021</strain>
        <tissue evidence="3">Leaf</tissue>
    </source>
</reference>
<dbReference type="Proteomes" id="UP000825729">
    <property type="component" value="Unassembled WGS sequence"/>
</dbReference>
<gene>
    <name evidence="3" type="ORF">H6P81_003180</name>
</gene>
<dbReference type="GO" id="GO:0003676">
    <property type="term" value="F:nucleic acid binding"/>
    <property type="evidence" value="ECO:0007669"/>
    <property type="project" value="InterPro"/>
</dbReference>